<keyword evidence="1" id="KW-0560">Oxidoreductase</keyword>
<proteinExistence type="predicted"/>
<dbReference type="InterPro" id="IPR029068">
    <property type="entry name" value="Glyas_Bleomycin-R_OHBP_Dase"/>
</dbReference>
<name>A0ABS3C9Y2_9BACT</name>
<organism evidence="1 2">
    <name type="scientific">Algoriphagus pacificus</name>
    <dbReference type="NCBI Taxonomy" id="2811234"/>
    <lineage>
        <taxon>Bacteria</taxon>
        <taxon>Pseudomonadati</taxon>
        <taxon>Bacteroidota</taxon>
        <taxon>Cytophagia</taxon>
        <taxon>Cytophagales</taxon>
        <taxon>Cyclobacteriaceae</taxon>
        <taxon>Algoriphagus</taxon>
    </lineage>
</organism>
<protein>
    <submittedName>
        <fullName evidence="1">Glyoxalase/bleomycin resistance/extradiol dioxygenase family protein</fullName>
    </submittedName>
</protein>
<dbReference type="Gene3D" id="3.10.180.10">
    <property type="entry name" value="2,3-Dihydroxybiphenyl 1,2-Dioxygenase, domain 1"/>
    <property type="match status" value="1"/>
</dbReference>
<gene>
    <name evidence="1" type="ORF">J0A69_00720</name>
</gene>
<evidence type="ECO:0000313" key="2">
    <source>
        <dbReference type="Proteomes" id="UP000664480"/>
    </source>
</evidence>
<accession>A0ABS3C9Y2</accession>
<comment type="caution">
    <text evidence="1">The sequence shown here is derived from an EMBL/GenBank/DDBJ whole genome shotgun (WGS) entry which is preliminary data.</text>
</comment>
<dbReference type="EMBL" id="JAFKCU010000001">
    <property type="protein sequence ID" value="MBN7813922.1"/>
    <property type="molecule type" value="Genomic_DNA"/>
</dbReference>
<evidence type="ECO:0000313" key="1">
    <source>
        <dbReference type="EMBL" id="MBN7813922.1"/>
    </source>
</evidence>
<sequence>MKTEFLATVPVLPSQNIARDLEWYEKNLGFKKIFGDDMYVGIHLENVWLHLQWHADTEDDPLLGGSVARIFVNNIEPYFNSLVAKGVLTKDKLRKNTPWGTHEFGLYDLNKNAIFFVEDV</sequence>
<dbReference type="SUPFAM" id="SSF54593">
    <property type="entry name" value="Glyoxalase/Bleomycin resistance protein/Dihydroxybiphenyl dioxygenase"/>
    <property type="match status" value="1"/>
</dbReference>
<keyword evidence="1" id="KW-0223">Dioxygenase</keyword>
<dbReference type="RefSeq" id="WP_206584593.1">
    <property type="nucleotide sequence ID" value="NZ_JAFKCU010000001.1"/>
</dbReference>
<dbReference type="GO" id="GO:0051213">
    <property type="term" value="F:dioxygenase activity"/>
    <property type="evidence" value="ECO:0007669"/>
    <property type="project" value="UniProtKB-KW"/>
</dbReference>
<dbReference type="Proteomes" id="UP000664480">
    <property type="component" value="Unassembled WGS sequence"/>
</dbReference>
<reference evidence="1 2" key="1">
    <citation type="submission" date="2021-03" db="EMBL/GenBank/DDBJ databases">
        <title>novel species isolated from a fishpond in China.</title>
        <authorList>
            <person name="Lu H."/>
            <person name="Cai Z."/>
        </authorList>
    </citation>
    <scope>NUCLEOTIDE SEQUENCE [LARGE SCALE GENOMIC DNA]</scope>
    <source>
        <strain evidence="1 2">YJ13C</strain>
    </source>
</reference>
<keyword evidence="2" id="KW-1185">Reference proteome</keyword>